<reference evidence="1" key="1">
    <citation type="submission" date="2020-05" db="EMBL/GenBank/DDBJ databases">
        <authorList>
            <person name="Chiriac C."/>
            <person name="Salcher M."/>
            <person name="Ghai R."/>
            <person name="Kavagutti S V."/>
        </authorList>
    </citation>
    <scope>NUCLEOTIDE SEQUENCE</scope>
</reference>
<sequence>MTADQARRTRNELALLTDRLVKEFGDSPPGRVMAAVALCRYQLAHAGVQGEGLLLATEAMARARMSLAMAC</sequence>
<accession>A0A6J7BMK6</accession>
<dbReference type="EMBL" id="CAFBIZ010000007">
    <property type="protein sequence ID" value="CAB4846204.1"/>
    <property type="molecule type" value="Genomic_DNA"/>
</dbReference>
<dbReference type="EMBL" id="CAFBND010000067">
    <property type="protein sequence ID" value="CAB4948917.1"/>
    <property type="molecule type" value="Genomic_DNA"/>
</dbReference>
<protein>
    <submittedName>
        <fullName evidence="1">Unannotated protein</fullName>
    </submittedName>
</protein>
<evidence type="ECO:0000313" key="3">
    <source>
        <dbReference type="EMBL" id="CAB5039661.1"/>
    </source>
</evidence>
<evidence type="ECO:0000313" key="1">
    <source>
        <dbReference type="EMBL" id="CAB4846204.1"/>
    </source>
</evidence>
<gene>
    <name evidence="1" type="ORF">UFOPK3268_00122</name>
    <name evidence="2" type="ORF">UFOPK3752_01529</name>
    <name evidence="3" type="ORF">UFOPK4150_02208</name>
</gene>
<dbReference type="EMBL" id="CAFBPU010000068">
    <property type="protein sequence ID" value="CAB5039661.1"/>
    <property type="molecule type" value="Genomic_DNA"/>
</dbReference>
<evidence type="ECO:0000313" key="2">
    <source>
        <dbReference type="EMBL" id="CAB4948917.1"/>
    </source>
</evidence>
<dbReference type="AlphaFoldDB" id="A0A6J7BMK6"/>
<proteinExistence type="predicted"/>
<name>A0A6J7BMK6_9ZZZZ</name>
<organism evidence="1">
    <name type="scientific">freshwater metagenome</name>
    <dbReference type="NCBI Taxonomy" id="449393"/>
    <lineage>
        <taxon>unclassified sequences</taxon>
        <taxon>metagenomes</taxon>
        <taxon>ecological metagenomes</taxon>
    </lineage>
</organism>